<dbReference type="EMBL" id="JBHSHT010000002">
    <property type="protein sequence ID" value="MFC4825154.1"/>
    <property type="molecule type" value="Genomic_DNA"/>
</dbReference>
<dbReference type="InterPro" id="IPR007597">
    <property type="entry name" value="CheC"/>
</dbReference>
<protein>
    <submittedName>
        <fullName evidence="4">Chemotaxis protein CheC</fullName>
    </submittedName>
</protein>
<feature type="domain" description="CheC-like protein" evidence="3">
    <location>
        <begin position="283"/>
        <end position="319"/>
    </location>
</feature>
<evidence type="ECO:0000256" key="1">
    <source>
        <dbReference type="ARBA" id="ARBA00022500"/>
    </source>
</evidence>
<evidence type="ECO:0000313" key="4">
    <source>
        <dbReference type="EMBL" id="MFC4825154.1"/>
    </source>
</evidence>
<dbReference type="GO" id="GO:0016787">
    <property type="term" value="F:hydrolase activity"/>
    <property type="evidence" value="ECO:0007669"/>
    <property type="project" value="UniProtKB-KW"/>
</dbReference>
<proteinExistence type="predicted"/>
<dbReference type="Pfam" id="PF04509">
    <property type="entry name" value="CheC"/>
    <property type="match status" value="2"/>
</dbReference>
<dbReference type="InterPro" id="IPR028976">
    <property type="entry name" value="CheC-like_sf"/>
</dbReference>
<evidence type="ECO:0000259" key="3">
    <source>
        <dbReference type="Pfam" id="PF04509"/>
    </source>
</evidence>
<accession>A0ABD5Q5D4</accession>
<keyword evidence="2" id="KW-0378">Hydrolase</keyword>
<dbReference type="GeneID" id="73044136"/>
<keyword evidence="1" id="KW-0145">Chemotaxis</keyword>
<dbReference type="GO" id="GO:0006935">
    <property type="term" value="P:chemotaxis"/>
    <property type="evidence" value="ECO:0007669"/>
    <property type="project" value="UniProtKB-KW"/>
</dbReference>
<dbReference type="CDD" id="cd17911">
    <property type="entry name" value="CheC_ClassIII"/>
    <property type="match status" value="2"/>
</dbReference>
<dbReference type="RefSeq" id="WP_254269149.1">
    <property type="nucleotide sequence ID" value="NZ_CP100400.1"/>
</dbReference>
<reference evidence="4 5" key="1">
    <citation type="journal article" date="2019" name="Int. J. Syst. Evol. Microbiol.">
        <title>The Global Catalogue of Microorganisms (GCM) 10K type strain sequencing project: providing services to taxonomists for standard genome sequencing and annotation.</title>
        <authorList>
            <consortium name="The Broad Institute Genomics Platform"/>
            <consortium name="The Broad Institute Genome Sequencing Center for Infectious Disease"/>
            <person name="Wu L."/>
            <person name="Ma J."/>
        </authorList>
    </citation>
    <scope>NUCLEOTIDE SEQUENCE [LARGE SCALE GENOMIC DNA]</scope>
    <source>
        <strain evidence="4 5">XZYJ18</strain>
    </source>
</reference>
<dbReference type="PANTHER" id="PTHR43693">
    <property type="entry name" value="PROTEIN PHOSPHATASE CHEZ"/>
    <property type="match status" value="1"/>
</dbReference>
<comment type="caution">
    <text evidence="4">The sequence shown here is derived from an EMBL/GenBank/DDBJ whole genome shotgun (WGS) entry which is preliminary data.</text>
</comment>
<gene>
    <name evidence="4" type="ORF">ACFO9K_12890</name>
</gene>
<name>A0ABD5Q5D4_9EURY</name>
<evidence type="ECO:0000313" key="5">
    <source>
        <dbReference type="Proteomes" id="UP001595945"/>
    </source>
</evidence>
<evidence type="ECO:0000256" key="2">
    <source>
        <dbReference type="ARBA" id="ARBA00022801"/>
    </source>
</evidence>
<dbReference type="Proteomes" id="UP001595945">
    <property type="component" value="Unassembled WGS sequence"/>
</dbReference>
<dbReference type="PANTHER" id="PTHR43693:SF1">
    <property type="entry name" value="PROTEIN PHOSPHATASE CHEZ"/>
    <property type="match status" value="1"/>
</dbReference>
<feature type="domain" description="CheC-like protein" evidence="3">
    <location>
        <begin position="96"/>
        <end position="126"/>
    </location>
</feature>
<sequence>MNVDVESLGSFSRTARSGAERAAENLTGLTGIETAVDVTEVSLASPDDLDGDEKRVGVAIDFEGGIDGTTLLTFSADGVETILDTLVPDVGTEEGAVEEVGNVVTGGFIGGWADHLETIIDISPPEYVEGTSAELLDDAEFDRDRAFVFRSRVSAVGEELDVQFHMFPDADSMQEMLAGGDEQIPIEKLATLRRMAETGARTASETVSAMTGIDTGVDITQLSFVPVEDVPAELRDQKYVGVVLQFEGALGGYVLILFDEASASEVVGALVSDTEVGATFDGEQRSAMEEIGNVMTSSFIDGWANVLDATIDISPPQFVHDMGRAVAQSVVARLGQRQAFAFLFDATLRADDREFDCEIYALPDESELHAALAELDPDATAERTTRAGSL</sequence>
<dbReference type="SUPFAM" id="SSF103039">
    <property type="entry name" value="CheC-like"/>
    <property type="match status" value="2"/>
</dbReference>
<keyword evidence="5" id="KW-1185">Reference proteome</keyword>
<organism evidence="4 5">
    <name type="scientific">Halorussus aquaticus</name>
    <dbReference type="NCBI Taxonomy" id="2953748"/>
    <lineage>
        <taxon>Archaea</taxon>
        <taxon>Methanobacteriati</taxon>
        <taxon>Methanobacteriota</taxon>
        <taxon>Stenosarchaea group</taxon>
        <taxon>Halobacteria</taxon>
        <taxon>Halobacteriales</taxon>
        <taxon>Haladaptataceae</taxon>
        <taxon>Halorussus</taxon>
    </lineage>
</organism>
<dbReference type="AlphaFoldDB" id="A0ABD5Q5D4"/>
<dbReference type="InterPro" id="IPR050992">
    <property type="entry name" value="CheZ_family_phosphatases"/>
</dbReference>
<dbReference type="Gene3D" id="3.40.1550.10">
    <property type="entry name" value="CheC-like"/>
    <property type="match status" value="2"/>
</dbReference>